<comment type="caution">
    <text evidence="6">The sequence shown here is derived from an EMBL/GenBank/DDBJ whole genome shotgun (WGS) entry which is preliminary data.</text>
</comment>
<dbReference type="GO" id="GO:0000712">
    <property type="term" value="P:resolution of meiotic recombination intermediates"/>
    <property type="evidence" value="ECO:0007669"/>
    <property type="project" value="TreeGrafter"/>
</dbReference>
<evidence type="ECO:0000313" key="6">
    <source>
        <dbReference type="EMBL" id="KAJ8603314.1"/>
    </source>
</evidence>
<dbReference type="GO" id="GO:0016604">
    <property type="term" value="C:nuclear body"/>
    <property type="evidence" value="ECO:0007669"/>
    <property type="project" value="TreeGrafter"/>
</dbReference>
<dbReference type="Pfam" id="PF16099">
    <property type="entry name" value="RMI1_C"/>
    <property type="match status" value="1"/>
</dbReference>
<name>A0AAD7UFZ6_9STRA</name>
<dbReference type="InterPro" id="IPR042470">
    <property type="entry name" value="RMI1_N_C_sf"/>
</dbReference>
<gene>
    <name evidence="6" type="ORF">CTAYLR_009032</name>
</gene>
<dbReference type="Pfam" id="PF08585">
    <property type="entry name" value="RMI1_N_C"/>
    <property type="match status" value="1"/>
</dbReference>
<accession>A0AAD7UFZ6</accession>
<proteinExistence type="inferred from homology"/>
<feature type="domain" description="RecQ mediated genome instability protein 1 OB-fold" evidence="4">
    <location>
        <begin position="92"/>
        <end position="163"/>
    </location>
</feature>
<feature type="compositionally biased region" description="Acidic residues" evidence="3">
    <location>
        <begin position="190"/>
        <end position="200"/>
    </location>
</feature>
<feature type="region of interest" description="Disordered" evidence="3">
    <location>
        <begin position="168"/>
        <end position="204"/>
    </location>
</feature>
<dbReference type="PANTHER" id="PTHR14790">
    <property type="entry name" value="RECQ-MEDIATED GENOME INSTABILITY PROTEIN 1 RMI1"/>
    <property type="match status" value="1"/>
</dbReference>
<evidence type="ECO:0000256" key="1">
    <source>
        <dbReference type="ARBA" id="ARBA00006395"/>
    </source>
</evidence>
<feature type="domain" description="RecQ-mediated genome instability protein 1 C-terminal OB-fold" evidence="5">
    <location>
        <begin position="220"/>
        <end position="309"/>
    </location>
</feature>
<evidence type="ECO:0000259" key="5">
    <source>
        <dbReference type="Pfam" id="PF16099"/>
    </source>
</evidence>
<dbReference type="GO" id="GO:0031422">
    <property type="term" value="C:RecQ family helicase-topoisomerase III complex"/>
    <property type="evidence" value="ECO:0007669"/>
    <property type="project" value="TreeGrafter"/>
</dbReference>
<dbReference type="SMART" id="SM01161">
    <property type="entry name" value="DUF1767"/>
    <property type="match status" value="1"/>
</dbReference>
<evidence type="ECO:0000256" key="3">
    <source>
        <dbReference type="SAM" id="MobiDB-lite"/>
    </source>
</evidence>
<dbReference type="EMBL" id="JAQMWT010000357">
    <property type="protein sequence ID" value="KAJ8603314.1"/>
    <property type="molecule type" value="Genomic_DNA"/>
</dbReference>
<sequence>MRAALAARGMDVDEVWVQSMVRACREEGGHKSDEDLELEVYFQYLYCDLRTAAKATARLPAGIDAWEDRVLQGKFVLQIEALEQIGDETAIKDLRTLKLLLTDGARDVAAFELSRVVDLEPSTPLGAKLFLQDPRVRRGVLLLAPDCAKFLGGMVCRAKETEKSDLLQLAEKNETDPPPDATSRIRLRYEEEEEEDESDDAPASRRKLETYALLWDFGSTPAPVTARVWAYVSAVKKYFWSSKRHRYILVVTLMDSSATLDAVFSEELLAHLLGTSSSSEVHHLDEARQAAARERVQARLESFEGMMELCKAVPPATSSPTNAKLDALPHILACHEAPAADVPAIQSMLEEAAAGKKRGDHHNV</sequence>
<dbReference type="GO" id="GO:0000724">
    <property type="term" value="P:double-strand break repair via homologous recombination"/>
    <property type="evidence" value="ECO:0007669"/>
    <property type="project" value="TreeGrafter"/>
</dbReference>
<organism evidence="6 7">
    <name type="scientific">Chrysophaeum taylorii</name>
    <dbReference type="NCBI Taxonomy" id="2483200"/>
    <lineage>
        <taxon>Eukaryota</taxon>
        <taxon>Sar</taxon>
        <taxon>Stramenopiles</taxon>
        <taxon>Ochrophyta</taxon>
        <taxon>Pelagophyceae</taxon>
        <taxon>Pelagomonadales</taxon>
        <taxon>Pelagomonadaceae</taxon>
        <taxon>Chrysophaeum</taxon>
    </lineage>
</organism>
<reference evidence="6" key="1">
    <citation type="submission" date="2023-01" db="EMBL/GenBank/DDBJ databases">
        <title>Metagenome sequencing of chrysophaentin producing Chrysophaeum taylorii.</title>
        <authorList>
            <person name="Davison J."/>
            <person name="Bewley C."/>
        </authorList>
    </citation>
    <scope>NUCLEOTIDE SEQUENCE</scope>
    <source>
        <strain evidence="6">NIES-1699</strain>
    </source>
</reference>
<dbReference type="Proteomes" id="UP001230188">
    <property type="component" value="Unassembled WGS sequence"/>
</dbReference>
<dbReference type="GO" id="GO:0000166">
    <property type="term" value="F:nucleotide binding"/>
    <property type="evidence" value="ECO:0007669"/>
    <property type="project" value="InterPro"/>
</dbReference>
<dbReference type="PANTHER" id="PTHR14790:SF15">
    <property type="entry name" value="RECQ-MEDIATED GENOME INSTABILITY PROTEIN 1"/>
    <property type="match status" value="1"/>
</dbReference>
<evidence type="ECO:0000259" key="4">
    <source>
        <dbReference type="Pfam" id="PF08585"/>
    </source>
</evidence>
<dbReference type="AlphaFoldDB" id="A0AAD7UFZ6"/>
<keyword evidence="7" id="KW-1185">Reference proteome</keyword>
<dbReference type="InterPro" id="IPR032199">
    <property type="entry name" value="RMI1_C"/>
</dbReference>
<comment type="similarity">
    <text evidence="1">Belongs to the RMI1 family.</text>
</comment>
<evidence type="ECO:0000313" key="7">
    <source>
        <dbReference type="Proteomes" id="UP001230188"/>
    </source>
</evidence>
<dbReference type="Gene3D" id="2.40.50.770">
    <property type="entry name" value="RecQ-mediated genome instability protein Rmi1, C-terminal domain"/>
    <property type="match status" value="1"/>
</dbReference>
<dbReference type="InterPro" id="IPR013894">
    <property type="entry name" value="RMI1_OB"/>
</dbReference>
<protein>
    <recommendedName>
        <fullName evidence="2">RecQ-mediated genome instability protein 1</fullName>
    </recommendedName>
</protein>
<evidence type="ECO:0000256" key="2">
    <source>
        <dbReference type="ARBA" id="ARBA00018987"/>
    </source>
</evidence>